<gene>
    <name evidence="8" type="ORF">DESPIGER_0326</name>
</gene>
<dbReference type="Pfam" id="PF04321">
    <property type="entry name" value="RmlD_sub_bind"/>
    <property type="match status" value="1"/>
</dbReference>
<dbReference type="RefSeq" id="WP_072332220.1">
    <property type="nucleotide sequence ID" value="NZ_DBGALU010000114.1"/>
</dbReference>
<dbReference type="GO" id="GO:0008831">
    <property type="term" value="F:dTDP-4-dehydrorhamnose reductase activity"/>
    <property type="evidence" value="ECO:0007669"/>
    <property type="project" value="UniProtKB-EC"/>
</dbReference>
<dbReference type="OrthoDB" id="9803892at2"/>
<evidence type="ECO:0000256" key="3">
    <source>
        <dbReference type="ARBA" id="ARBA00012929"/>
    </source>
</evidence>
<dbReference type="EC" id="1.1.1.133" evidence="3 6"/>
<dbReference type="SUPFAM" id="SSF51735">
    <property type="entry name" value="NAD(P)-binding Rossmann-fold domains"/>
    <property type="match status" value="1"/>
</dbReference>
<dbReference type="PANTHER" id="PTHR10491:SF4">
    <property type="entry name" value="METHIONINE ADENOSYLTRANSFERASE 2 SUBUNIT BETA"/>
    <property type="match status" value="1"/>
</dbReference>
<comment type="function">
    <text evidence="6">Catalyzes the reduction of dTDP-6-deoxy-L-lyxo-4-hexulose to yield dTDP-L-rhamnose.</text>
</comment>
<dbReference type="KEGG" id="dpg:DESPIGER_0326"/>
<comment type="pathway">
    <text evidence="1 6">Carbohydrate biosynthesis; dTDP-L-rhamnose biosynthesis.</text>
</comment>
<keyword evidence="9" id="KW-1185">Reference proteome</keyword>
<dbReference type="InterPro" id="IPR005913">
    <property type="entry name" value="dTDP_dehydrorham_reduct"/>
</dbReference>
<reference evidence="9" key="1">
    <citation type="submission" date="2016-10" db="EMBL/GenBank/DDBJ databases">
        <authorList>
            <person name="Wegmann U."/>
        </authorList>
    </citation>
    <scope>NUCLEOTIDE SEQUENCE [LARGE SCALE GENOMIC DNA]</scope>
</reference>
<evidence type="ECO:0000313" key="9">
    <source>
        <dbReference type="Proteomes" id="UP000186323"/>
    </source>
</evidence>
<organism evidence="8 9">
    <name type="scientific">Desulfovibrio piger</name>
    <dbReference type="NCBI Taxonomy" id="901"/>
    <lineage>
        <taxon>Bacteria</taxon>
        <taxon>Pseudomonadati</taxon>
        <taxon>Thermodesulfobacteriota</taxon>
        <taxon>Desulfovibrionia</taxon>
        <taxon>Desulfovibrionales</taxon>
        <taxon>Desulfovibrionaceae</taxon>
        <taxon>Desulfovibrio</taxon>
    </lineage>
</organism>
<evidence type="ECO:0000313" key="8">
    <source>
        <dbReference type="EMBL" id="SFV72218.1"/>
    </source>
</evidence>
<feature type="domain" description="RmlD-like substrate binding" evidence="7">
    <location>
        <begin position="5"/>
        <end position="282"/>
    </location>
</feature>
<dbReference type="InterPro" id="IPR029903">
    <property type="entry name" value="RmlD-like-bd"/>
</dbReference>
<evidence type="ECO:0000256" key="1">
    <source>
        <dbReference type="ARBA" id="ARBA00004781"/>
    </source>
</evidence>
<dbReference type="InterPro" id="IPR036291">
    <property type="entry name" value="NAD(P)-bd_dom_sf"/>
</dbReference>
<dbReference type="AlphaFoldDB" id="A0A1K1LBX7"/>
<evidence type="ECO:0000256" key="4">
    <source>
        <dbReference type="ARBA" id="ARBA00017099"/>
    </source>
</evidence>
<accession>A0A1K1LBX7</accession>
<comment type="similarity">
    <text evidence="2 6">Belongs to the dTDP-4-dehydrorhamnose reductase family.</text>
</comment>
<dbReference type="Proteomes" id="UP000186323">
    <property type="component" value="Chromosome I"/>
</dbReference>
<dbReference type="EMBL" id="LT630450">
    <property type="protein sequence ID" value="SFV72218.1"/>
    <property type="molecule type" value="Genomic_DNA"/>
</dbReference>
<dbReference type="GO" id="GO:0005829">
    <property type="term" value="C:cytosol"/>
    <property type="evidence" value="ECO:0007669"/>
    <property type="project" value="TreeGrafter"/>
</dbReference>
<dbReference type="PANTHER" id="PTHR10491">
    <property type="entry name" value="DTDP-4-DEHYDRORHAMNOSE REDUCTASE"/>
    <property type="match status" value="1"/>
</dbReference>
<dbReference type="UniPathway" id="UPA00124"/>
<keyword evidence="6 8" id="KW-0560">Oxidoreductase</keyword>
<comment type="catalytic activity">
    <reaction evidence="5">
        <text>dTDP-beta-L-rhamnose + NADP(+) = dTDP-4-dehydro-beta-L-rhamnose + NADPH + H(+)</text>
        <dbReference type="Rhea" id="RHEA:21796"/>
        <dbReference type="ChEBI" id="CHEBI:15378"/>
        <dbReference type="ChEBI" id="CHEBI:57510"/>
        <dbReference type="ChEBI" id="CHEBI:57783"/>
        <dbReference type="ChEBI" id="CHEBI:58349"/>
        <dbReference type="ChEBI" id="CHEBI:62830"/>
        <dbReference type="EC" id="1.1.1.133"/>
    </reaction>
</comment>
<evidence type="ECO:0000256" key="2">
    <source>
        <dbReference type="ARBA" id="ARBA00010944"/>
    </source>
</evidence>
<keyword evidence="6" id="KW-0521">NADP</keyword>
<evidence type="ECO:0000259" key="7">
    <source>
        <dbReference type="Pfam" id="PF04321"/>
    </source>
</evidence>
<name>A0A1K1LBX7_9BACT</name>
<evidence type="ECO:0000256" key="6">
    <source>
        <dbReference type="RuleBase" id="RU364082"/>
    </source>
</evidence>
<dbReference type="CDD" id="cd05254">
    <property type="entry name" value="dTDP_HR_like_SDR_e"/>
    <property type="match status" value="1"/>
</dbReference>
<protein>
    <recommendedName>
        <fullName evidence="4 6">dTDP-4-dehydrorhamnose reductase</fullName>
        <ecNumber evidence="3 6">1.1.1.133</ecNumber>
    </recommendedName>
</protein>
<dbReference type="GO" id="GO:0019305">
    <property type="term" value="P:dTDP-rhamnose biosynthetic process"/>
    <property type="evidence" value="ECO:0007669"/>
    <property type="project" value="UniProtKB-UniPathway"/>
</dbReference>
<proteinExistence type="inferred from homology"/>
<sequence length="299" mass="32750">MSRTTVMLTGGKGMLGRTLCRELEGFEVIPTDLPGTDILQEDAFARQLDRTAPDVVIHCAAMTAVDRCEAEPDLAYRLNALGSANVAAACARRGIRLVALSTDYVFSGTGQRPYHEFDVPDGGINVYGQSKWAGEQAVRTHCPDHVIARISWLYGPGGPSFVHTMLRLARQGHEVLRVVDDQRGNPTSTRAVAAALRHILLRPGLVGTFHLTCEGETTWYGFAREIFRLAGMAQRVEPCTSAEYATPARRPANSCLEKRMLRLLGLPPMPRWQESLADFMRAQARELGLPAAPVPDAGR</sequence>
<dbReference type="NCBIfam" id="TIGR01214">
    <property type="entry name" value="rmlD"/>
    <property type="match status" value="1"/>
</dbReference>
<dbReference type="Gene3D" id="3.40.50.720">
    <property type="entry name" value="NAD(P)-binding Rossmann-like Domain"/>
    <property type="match status" value="1"/>
</dbReference>
<evidence type="ECO:0000256" key="5">
    <source>
        <dbReference type="ARBA" id="ARBA00048200"/>
    </source>
</evidence>
<dbReference type="Gene3D" id="3.90.25.10">
    <property type="entry name" value="UDP-galactose 4-epimerase, domain 1"/>
    <property type="match status" value="1"/>
</dbReference>